<dbReference type="GO" id="GO:0008270">
    <property type="term" value="F:zinc ion binding"/>
    <property type="evidence" value="ECO:0007669"/>
    <property type="project" value="UniProtKB-KW"/>
</dbReference>
<dbReference type="PROSITE" id="PS50016">
    <property type="entry name" value="ZF_PHD_2"/>
    <property type="match status" value="1"/>
</dbReference>
<dbReference type="SUPFAM" id="SSF57903">
    <property type="entry name" value="FYVE/PHD zinc finger"/>
    <property type="match status" value="1"/>
</dbReference>
<evidence type="ECO:0000256" key="4">
    <source>
        <dbReference type="PROSITE-ProRule" id="PRU00146"/>
    </source>
</evidence>
<dbReference type="Pfam" id="PF00628">
    <property type="entry name" value="PHD"/>
    <property type="match status" value="1"/>
</dbReference>
<evidence type="ECO:0000256" key="3">
    <source>
        <dbReference type="ARBA" id="ARBA00022833"/>
    </source>
</evidence>
<evidence type="ECO:0000256" key="1">
    <source>
        <dbReference type="ARBA" id="ARBA00022723"/>
    </source>
</evidence>
<dbReference type="InterPro" id="IPR019787">
    <property type="entry name" value="Znf_PHD-finger"/>
</dbReference>
<dbReference type="Gene3D" id="3.30.40.10">
    <property type="entry name" value="Zinc/RING finger domain, C3HC4 (zinc finger)"/>
    <property type="match status" value="1"/>
</dbReference>
<reference evidence="6 7" key="1">
    <citation type="submission" date="2020-06" db="EMBL/GenBank/DDBJ databases">
        <authorList>
            <person name="Li R."/>
            <person name="Bekaert M."/>
        </authorList>
    </citation>
    <scope>NUCLEOTIDE SEQUENCE [LARGE SCALE GENOMIC DNA]</scope>
    <source>
        <strain evidence="7">wild</strain>
    </source>
</reference>
<dbReference type="InterPro" id="IPR011011">
    <property type="entry name" value="Znf_FYVE_PHD"/>
</dbReference>
<proteinExistence type="predicted"/>
<evidence type="ECO:0000313" key="6">
    <source>
        <dbReference type="EMBL" id="CAC5382782.1"/>
    </source>
</evidence>
<protein>
    <recommendedName>
        <fullName evidence="5">PHD-type domain-containing protein</fullName>
    </recommendedName>
</protein>
<feature type="domain" description="PHD-type" evidence="5">
    <location>
        <begin position="66"/>
        <end position="122"/>
    </location>
</feature>
<evidence type="ECO:0000256" key="2">
    <source>
        <dbReference type="ARBA" id="ARBA00022771"/>
    </source>
</evidence>
<name>A0A6J8BG81_MYTCO</name>
<keyword evidence="7" id="KW-1185">Reference proteome</keyword>
<gene>
    <name evidence="6" type="ORF">MCOR_18577</name>
</gene>
<evidence type="ECO:0000313" key="7">
    <source>
        <dbReference type="Proteomes" id="UP000507470"/>
    </source>
</evidence>
<accession>A0A6J8BG81</accession>
<keyword evidence="2 4" id="KW-0863">Zinc-finger</keyword>
<sequence length="201" mass="22335">MHIKIAIILVTTVNGKWVHLDSILNDEEKILTSTHMSVFATIQQTPSKKYSELQNSEDKWFCKNRAAPCGICTLNILNSDPAIECDKCKLWIHNTCVIVSDAEYKVVQATNCTWICPSCHDTNLSTSFSSVASEAKFDSVPYSRPSTSKIRKINVTSKGVEKMLKNTNAIKAIGPDGIHSRVLMSTDRAIRHPSSLHSTIQ</sequence>
<dbReference type="EMBL" id="CACVKT020003265">
    <property type="protein sequence ID" value="CAC5382782.1"/>
    <property type="molecule type" value="Genomic_DNA"/>
</dbReference>
<dbReference type="InterPro" id="IPR013083">
    <property type="entry name" value="Znf_RING/FYVE/PHD"/>
</dbReference>
<evidence type="ECO:0000259" key="5">
    <source>
        <dbReference type="PROSITE" id="PS50016"/>
    </source>
</evidence>
<dbReference type="OrthoDB" id="1678912at2759"/>
<keyword evidence="3" id="KW-0862">Zinc</keyword>
<organism evidence="6 7">
    <name type="scientific">Mytilus coruscus</name>
    <name type="common">Sea mussel</name>
    <dbReference type="NCBI Taxonomy" id="42192"/>
    <lineage>
        <taxon>Eukaryota</taxon>
        <taxon>Metazoa</taxon>
        <taxon>Spiralia</taxon>
        <taxon>Lophotrochozoa</taxon>
        <taxon>Mollusca</taxon>
        <taxon>Bivalvia</taxon>
        <taxon>Autobranchia</taxon>
        <taxon>Pteriomorphia</taxon>
        <taxon>Mytilida</taxon>
        <taxon>Mytiloidea</taxon>
        <taxon>Mytilidae</taxon>
        <taxon>Mytilinae</taxon>
        <taxon>Mytilus</taxon>
    </lineage>
</organism>
<dbReference type="AlphaFoldDB" id="A0A6J8BG81"/>
<dbReference type="Proteomes" id="UP000507470">
    <property type="component" value="Unassembled WGS sequence"/>
</dbReference>
<keyword evidence="1" id="KW-0479">Metal-binding</keyword>